<evidence type="ECO:0000313" key="3">
    <source>
        <dbReference type="Proteomes" id="UP000032512"/>
    </source>
</evidence>
<dbReference type="Pfam" id="PF14071">
    <property type="entry name" value="YlbD_coat"/>
    <property type="match status" value="1"/>
</dbReference>
<name>A0A0D6Z6U6_9BACI</name>
<evidence type="ECO:0000313" key="2">
    <source>
        <dbReference type="EMBL" id="KIY21297.1"/>
    </source>
</evidence>
<evidence type="ECO:0008006" key="4">
    <source>
        <dbReference type="Google" id="ProtNLM"/>
    </source>
</evidence>
<protein>
    <recommendedName>
        <fullName evidence="4">Cytosolic protein</fullName>
    </recommendedName>
</protein>
<keyword evidence="3" id="KW-1185">Reference proteome</keyword>
<dbReference type="EMBL" id="JXIQ01000112">
    <property type="protein sequence ID" value="KIY21297.1"/>
    <property type="molecule type" value="Genomic_DNA"/>
</dbReference>
<dbReference type="Proteomes" id="UP000032512">
    <property type="component" value="Unassembled WGS sequence"/>
</dbReference>
<reference evidence="2 3" key="1">
    <citation type="submission" date="2015-01" db="EMBL/GenBank/DDBJ databases">
        <title>Draft genome sequences of the supercritical CO2 tolerant bacteria Bacillus subterraneus MITOT1 and Bacillus cereus MIT0214.</title>
        <authorList>
            <person name="Peet K.C."/>
            <person name="Thompson J.R."/>
        </authorList>
    </citation>
    <scope>NUCLEOTIDE SEQUENCE [LARGE SCALE GENOMIC DNA]</scope>
    <source>
        <strain evidence="2 3">MITOT1</strain>
    </source>
</reference>
<dbReference type="RefSeq" id="WP_044394815.1">
    <property type="nucleotide sequence ID" value="NZ_JXIQ01000112.1"/>
</dbReference>
<dbReference type="OrthoDB" id="1655540at2"/>
<gene>
    <name evidence="2" type="ORF">UB32_14470</name>
</gene>
<evidence type="ECO:0000256" key="1">
    <source>
        <dbReference type="SAM" id="MobiDB-lite"/>
    </source>
</evidence>
<feature type="compositionally biased region" description="Low complexity" evidence="1">
    <location>
        <begin position="118"/>
        <end position="133"/>
    </location>
</feature>
<dbReference type="PATRIC" id="fig|285983.3.peg.1762"/>
<feature type="region of interest" description="Disordered" evidence="1">
    <location>
        <begin position="110"/>
        <end position="133"/>
    </location>
</feature>
<accession>A0A0D6Z6U6</accession>
<comment type="caution">
    <text evidence="2">The sequence shown here is derived from an EMBL/GenBank/DDBJ whole genome shotgun (WGS) entry which is preliminary data.</text>
</comment>
<organism evidence="2 3">
    <name type="scientific">Mesobacillus subterraneus</name>
    <dbReference type="NCBI Taxonomy" id="285983"/>
    <lineage>
        <taxon>Bacteria</taxon>
        <taxon>Bacillati</taxon>
        <taxon>Bacillota</taxon>
        <taxon>Bacilli</taxon>
        <taxon>Bacillales</taxon>
        <taxon>Bacillaceae</taxon>
        <taxon>Mesobacillus</taxon>
    </lineage>
</organism>
<dbReference type="InterPro" id="IPR025953">
    <property type="entry name" value="YlbD_coat"/>
</dbReference>
<sequence length="133" mass="15029">MAKKKLHPSVEKFKEFVKEHPDLAQQVRKGETTWQEMFEEWYLLGEDDPRWNTISDNIKDKKNEDKEQKTDWLGTIMGAVKNMDPAQVQGQMNNISQALGAIQGVLSQFQGKAGGSQGSNNSGPSNPFSFRKD</sequence>
<proteinExistence type="predicted"/>
<dbReference type="AlphaFoldDB" id="A0A0D6Z6U6"/>